<evidence type="ECO:0000313" key="2">
    <source>
        <dbReference type="EMBL" id="RBA39786.1"/>
    </source>
</evidence>
<dbReference type="EMBL" id="QNTT01000004">
    <property type="protein sequence ID" value="RBA39786.1"/>
    <property type="molecule type" value="Genomic_DNA"/>
</dbReference>
<evidence type="ECO:0000256" key="1">
    <source>
        <dbReference type="SAM" id="SignalP"/>
    </source>
</evidence>
<gene>
    <name evidence="2" type="ORF">DQ226_02550</name>
</gene>
<feature type="chain" id="PRO_5017067494" description="Alternate-type signal peptide domain-containing protein" evidence="1">
    <location>
        <begin position="27"/>
        <end position="171"/>
    </location>
</feature>
<dbReference type="InterPro" id="IPR023833">
    <property type="entry name" value="Signal_pept_SipW-depend-type"/>
</dbReference>
<name>A0A365PD16_9ACTN</name>
<proteinExistence type="predicted"/>
<sequence>MKKNTKGAIALGAAALLLAGGAGTYAAWSDDATLGGGKVKTGHLRITEVPGESGWTWATADVTGDFDPDTDTLAPGDSIRFEGTYALEIEGSNLTADLVASTASTGTLPAGLTWTADSDASLEDLNETNNPGEVTVGGTLAFDPNETESMDETITISDLTVTLKQTDPAQA</sequence>
<reference evidence="2 3" key="1">
    <citation type="submission" date="2018-06" db="EMBL/GenBank/DDBJ databases">
        <title>Whole genome sequencing of four bacterial strains from South Shetland trench revealing bio-synthetic gene clusters.</title>
        <authorList>
            <person name="Abdel-Mageed W.M."/>
            <person name="Lehri B."/>
            <person name="Jarmusch S.A."/>
            <person name="Miranda K."/>
            <person name="Goodfellow M."/>
            <person name="Jaspars M."/>
            <person name="Karlyshev A.V."/>
        </authorList>
    </citation>
    <scope>NUCLEOTIDE SEQUENCE [LARGE SCALE GENOMIC DNA]</scope>
    <source>
        <strain evidence="2 3">SST1</strain>
    </source>
</reference>
<accession>A0A365PD16</accession>
<comment type="caution">
    <text evidence="2">The sequence shown here is derived from an EMBL/GenBank/DDBJ whole genome shotgun (WGS) entry which is preliminary data.</text>
</comment>
<dbReference type="NCBIfam" id="TIGR04089">
    <property type="entry name" value="exp_by_SipW_III"/>
    <property type="match status" value="1"/>
</dbReference>
<dbReference type="AlphaFoldDB" id="A0A365PD16"/>
<evidence type="ECO:0000313" key="3">
    <source>
        <dbReference type="Proteomes" id="UP000252187"/>
    </source>
</evidence>
<organism evidence="2 3">
    <name type="scientific">Dietzia maris</name>
    <dbReference type="NCBI Taxonomy" id="37915"/>
    <lineage>
        <taxon>Bacteria</taxon>
        <taxon>Bacillati</taxon>
        <taxon>Actinomycetota</taxon>
        <taxon>Actinomycetes</taxon>
        <taxon>Mycobacteriales</taxon>
        <taxon>Dietziaceae</taxon>
        <taxon>Dietzia</taxon>
    </lineage>
</organism>
<keyword evidence="1" id="KW-0732">Signal</keyword>
<dbReference type="NCBIfam" id="TIGR04088">
    <property type="entry name" value="cognate_SipW"/>
    <property type="match status" value="1"/>
</dbReference>
<dbReference type="Proteomes" id="UP000252187">
    <property type="component" value="Unassembled WGS sequence"/>
</dbReference>
<feature type="signal peptide" evidence="1">
    <location>
        <begin position="1"/>
        <end position="26"/>
    </location>
</feature>
<protein>
    <recommendedName>
        <fullName evidence="4">Alternate-type signal peptide domain-containing protein</fullName>
    </recommendedName>
</protein>
<evidence type="ECO:0008006" key="4">
    <source>
        <dbReference type="Google" id="ProtNLM"/>
    </source>
</evidence>
<dbReference type="InterPro" id="IPR024006">
    <property type="entry name" value="Alt_signal_exp_actinobact"/>
</dbReference>